<dbReference type="Gene3D" id="3.40.50.2000">
    <property type="entry name" value="Glycogen Phosphorylase B"/>
    <property type="match status" value="1"/>
</dbReference>
<sequence>MILTYTGTIKETQNVPILWDVIREANYTMEISGTIDYTVRQSIKGINLIDHGYVSHEKSLQLIKNARILLLLIPNSKGKEITTGKIYEYLAAYRPIIGIGPTDGDAADILNETGHGKMIDYQDGQGMKEYLYSLENWME</sequence>
<evidence type="ECO:0000313" key="1">
    <source>
        <dbReference type="EMBL" id="KKN16550.1"/>
    </source>
</evidence>
<evidence type="ECO:0008006" key="2">
    <source>
        <dbReference type="Google" id="ProtNLM"/>
    </source>
</evidence>
<organism evidence="1">
    <name type="scientific">marine sediment metagenome</name>
    <dbReference type="NCBI Taxonomy" id="412755"/>
    <lineage>
        <taxon>unclassified sequences</taxon>
        <taxon>metagenomes</taxon>
        <taxon>ecological metagenomes</taxon>
    </lineage>
</organism>
<reference evidence="1" key="1">
    <citation type="journal article" date="2015" name="Nature">
        <title>Complex archaea that bridge the gap between prokaryotes and eukaryotes.</title>
        <authorList>
            <person name="Spang A."/>
            <person name="Saw J.H."/>
            <person name="Jorgensen S.L."/>
            <person name="Zaremba-Niedzwiedzka K."/>
            <person name="Martijn J."/>
            <person name="Lind A.E."/>
            <person name="van Eijk R."/>
            <person name="Schleper C."/>
            <person name="Guy L."/>
            <person name="Ettema T.J."/>
        </authorList>
    </citation>
    <scope>NUCLEOTIDE SEQUENCE</scope>
</reference>
<comment type="caution">
    <text evidence="1">The sequence shown here is derived from an EMBL/GenBank/DDBJ whole genome shotgun (WGS) entry which is preliminary data.</text>
</comment>
<name>A0A0F9NAH8_9ZZZZ</name>
<gene>
    <name evidence="1" type="ORF">LCGC14_0974690</name>
</gene>
<proteinExistence type="predicted"/>
<dbReference type="AlphaFoldDB" id="A0A0F9NAH8"/>
<dbReference type="EMBL" id="LAZR01003603">
    <property type="protein sequence ID" value="KKN16550.1"/>
    <property type="molecule type" value="Genomic_DNA"/>
</dbReference>
<accession>A0A0F9NAH8</accession>
<protein>
    <recommendedName>
        <fullName evidence="2">Glycosyl transferase family 1 domain-containing protein</fullName>
    </recommendedName>
</protein>